<dbReference type="EMBL" id="UINC01149318">
    <property type="protein sequence ID" value="SVD41714.1"/>
    <property type="molecule type" value="Genomic_DNA"/>
</dbReference>
<dbReference type="AlphaFoldDB" id="A0A382V5E9"/>
<accession>A0A382V5E9</accession>
<gene>
    <name evidence="1" type="ORF">METZ01_LOCUS394568</name>
</gene>
<sequence length="23" mass="2679">MDEVDTDIQKLCLMELFGFNTLC</sequence>
<organism evidence="1">
    <name type="scientific">marine metagenome</name>
    <dbReference type="NCBI Taxonomy" id="408172"/>
    <lineage>
        <taxon>unclassified sequences</taxon>
        <taxon>metagenomes</taxon>
        <taxon>ecological metagenomes</taxon>
    </lineage>
</organism>
<evidence type="ECO:0000313" key="1">
    <source>
        <dbReference type="EMBL" id="SVD41714.1"/>
    </source>
</evidence>
<name>A0A382V5E9_9ZZZZ</name>
<proteinExistence type="predicted"/>
<reference evidence="1" key="1">
    <citation type="submission" date="2018-05" db="EMBL/GenBank/DDBJ databases">
        <authorList>
            <person name="Lanie J.A."/>
            <person name="Ng W.-L."/>
            <person name="Kazmierczak K.M."/>
            <person name="Andrzejewski T.M."/>
            <person name="Davidsen T.M."/>
            <person name="Wayne K.J."/>
            <person name="Tettelin H."/>
            <person name="Glass J.I."/>
            <person name="Rusch D."/>
            <person name="Podicherti R."/>
            <person name="Tsui H.-C.T."/>
            <person name="Winkler M.E."/>
        </authorList>
    </citation>
    <scope>NUCLEOTIDE SEQUENCE</scope>
</reference>
<protein>
    <submittedName>
        <fullName evidence="1">Uncharacterized protein</fullName>
    </submittedName>
</protein>
<feature type="non-terminal residue" evidence="1">
    <location>
        <position position="23"/>
    </location>
</feature>